<organism evidence="3 4">
    <name type="scientific">Coniochaeta pulveracea</name>
    <dbReference type="NCBI Taxonomy" id="177199"/>
    <lineage>
        <taxon>Eukaryota</taxon>
        <taxon>Fungi</taxon>
        <taxon>Dikarya</taxon>
        <taxon>Ascomycota</taxon>
        <taxon>Pezizomycotina</taxon>
        <taxon>Sordariomycetes</taxon>
        <taxon>Sordariomycetidae</taxon>
        <taxon>Coniochaetales</taxon>
        <taxon>Coniochaetaceae</taxon>
        <taxon>Coniochaeta</taxon>
    </lineage>
</organism>
<feature type="region of interest" description="Disordered" evidence="1">
    <location>
        <begin position="114"/>
        <end position="145"/>
    </location>
</feature>
<dbReference type="OrthoDB" id="5420247at2759"/>
<reference evidence="3 4" key="1">
    <citation type="submission" date="2018-08" db="EMBL/GenBank/DDBJ databases">
        <title>Draft genome of the lignicolous fungus Coniochaeta pulveracea.</title>
        <authorList>
            <person name="Borstlap C.J."/>
            <person name="De Witt R.N."/>
            <person name="Botha A."/>
            <person name="Volschenk H."/>
        </authorList>
    </citation>
    <scope>NUCLEOTIDE SEQUENCE [LARGE SCALE GENOMIC DNA]</scope>
    <source>
        <strain evidence="3 4">CAB683</strain>
    </source>
</reference>
<dbReference type="Proteomes" id="UP000275385">
    <property type="component" value="Unassembled WGS sequence"/>
</dbReference>
<sequence>MLISMCLSIIFIIVDIAAVTKGFSLGTAEGINPFWKLAFVFKCLTDTIVLDDFKTALDKLSRYKMNQIRSVSEGRSGNHGGQDRWMELSHGTVTGAGTANTKPPGQGIRVDVETEVSRTEHGGDRTPSERLSTSEILGDKAGKMV</sequence>
<gene>
    <name evidence="3" type="ORF">DL546_000309</name>
</gene>
<accession>A0A420XWU1</accession>
<name>A0A420XWU1_9PEZI</name>
<evidence type="ECO:0000256" key="2">
    <source>
        <dbReference type="SAM" id="SignalP"/>
    </source>
</evidence>
<comment type="caution">
    <text evidence="3">The sequence shown here is derived from an EMBL/GenBank/DDBJ whole genome shotgun (WGS) entry which is preliminary data.</text>
</comment>
<evidence type="ECO:0000256" key="1">
    <source>
        <dbReference type="SAM" id="MobiDB-lite"/>
    </source>
</evidence>
<evidence type="ECO:0000313" key="4">
    <source>
        <dbReference type="Proteomes" id="UP000275385"/>
    </source>
</evidence>
<dbReference type="PANTHER" id="PTHR42029">
    <property type="entry name" value="AN04G07800"/>
    <property type="match status" value="1"/>
</dbReference>
<protein>
    <submittedName>
        <fullName evidence="3">Uncharacterized protein</fullName>
    </submittedName>
</protein>
<dbReference type="AlphaFoldDB" id="A0A420XWU1"/>
<dbReference type="EMBL" id="QVQW01000119">
    <property type="protein sequence ID" value="RKU40125.1"/>
    <property type="molecule type" value="Genomic_DNA"/>
</dbReference>
<proteinExistence type="predicted"/>
<feature type="compositionally biased region" description="Basic and acidic residues" evidence="1">
    <location>
        <begin position="114"/>
        <end position="128"/>
    </location>
</feature>
<keyword evidence="2" id="KW-0732">Signal</keyword>
<dbReference type="STRING" id="177199.A0A420XWU1"/>
<dbReference type="PANTHER" id="PTHR42029:SF3">
    <property type="entry name" value="AN04G07800"/>
    <property type="match status" value="1"/>
</dbReference>
<keyword evidence="4" id="KW-1185">Reference proteome</keyword>
<feature type="chain" id="PRO_5019064157" evidence="2">
    <location>
        <begin position="23"/>
        <end position="145"/>
    </location>
</feature>
<evidence type="ECO:0000313" key="3">
    <source>
        <dbReference type="EMBL" id="RKU40125.1"/>
    </source>
</evidence>
<feature type="signal peptide" evidence="2">
    <location>
        <begin position="1"/>
        <end position="22"/>
    </location>
</feature>